<dbReference type="AlphaFoldDB" id="A0A1I7RSD1"/>
<evidence type="ECO:0000313" key="1">
    <source>
        <dbReference type="Proteomes" id="UP000095284"/>
    </source>
</evidence>
<dbReference type="WBParaSite" id="BXY_0363500.1">
    <property type="protein sequence ID" value="BXY_0363500.1"/>
    <property type="gene ID" value="BXY_0363500"/>
</dbReference>
<dbReference type="Proteomes" id="UP000095284">
    <property type="component" value="Unplaced"/>
</dbReference>
<sequence length="438" mass="50349">MYIKKMNSPDDVSENPCFLPVVLEKQRFTTLLDHELCNLKSIRNPQDYLPASFTAVLSSSEPSQGRFYISSLLRQVTEEALSKTLKAIYEPEDAADDSFIGNTLTVEDVILHEEYIYVLDGVYKRGEVEEVIYSEPPVIRIKNRDFPQKIDEIGLSGLRTTEKYFKSTARSIGLMGMEVFVPAGFRFDNDWMRRARKGEAVDVTVFNMSEPFYGVFERAMDVTSPFNAITLGREIFEEDYQTWVRVLSEQSRKVCKRGSYPYLTRQLTEGRVTCFVIGHEKNILYVRDTECFLALSILKMVLASYGAQGMADEFAVQDQRDLRVGCAYVIRDSETGLFFRSQLIQATGNRLIFSSVDYPSKAPKEFLFSDVYQRQIFYPFESLLFPRLYTTVSVTDFKSSDSDVYDDAIGMPLTLEYDAENRSYYSEIRTNLVENSEE</sequence>
<evidence type="ECO:0000313" key="2">
    <source>
        <dbReference type="WBParaSite" id="BXY_0363500.1"/>
    </source>
</evidence>
<organism evidence="1 2">
    <name type="scientific">Bursaphelenchus xylophilus</name>
    <name type="common">Pinewood nematode worm</name>
    <name type="synonym">Aphelenchoides xylophilus</name>
    <dbReference type="NCBI Taxonomy" id="6326"/>
    <lineage>
        <taxon>Eukaryota</taxon>
        <taxon>Metazoa</taxon>
        <taxon>Ecdysozoa</taxon>
        <taxon>Nematoda</taxon>
        <taxon>Chromadorea</taxon>
        <taxon>Rhabditida</taxon>
        <taxon>Tylenchina</taxon>
        <taxon>Tylenchomorpha</taxon>
        <taxon>Aphelenchoidea</taxon>
        <taxon>Aphelenchoididae</taxon>
        <taxon>Bursaphelenchus</taxon>
    </lineage>
</organism>
<proteinExistence type="predicted"/>
<protein>
    <submittedName>
        <fullName evidence="2">Nuclease</fullName>
    </submittedName>
</protein>
<name>A0A1I7RSD1_BURXY</name>
<accession>A0A1I7RSD1</accession>
<reference evidence="2" key="1">
    <citation type="submission" date="2016-11" db="UniProtKB">
        <authorList>
            <consortium name="WormBaseParasite"/>
        </authorList>
    </citation>
    <scope>IDENTIFICATION</scope>
</reference>